<dbReference type="PANTHER" id="PTHR42793">
    <property type="entry name" value="COA BINDING DOMAIN CONTAINING PROTEIN"/>
    <property type="match status" value="1"/>
</dbReference>
<keyword evidence="5" id="KW-0436">Ligase</keyword>
<gene>
    <name evidence="5" type="ORF">EOK75_06635</name>
</gene>
<dbReference type="Gene3D" id="3.40.50.720">
    <property type="entry name" value="NAD(P)-binding Rossmann-like Domain"/>
    <property type="match status" value="1"/>
</dbReference>
<dbReference type="SUPFAM" id="SSF51735">
    <property type="entry name" value="NAD(P)-binding Rossmann-fold domains"/>
    <property type="match status" value="1"/>
</dbReference>
<dbReference type="InterPro" id="IPR016102">
    <property type="entry name" value="Succinyl-CoA_synth-like"/>
</dbReference>
<dbReference type="SUPFAM" id="SSF52210">
    <property type="entry name" value="Succinyl-CoA synthetase domains"/>
    <property type="match status" value="2"/>
</dbReference>
<dbReference type="InterPro" id="IPR003781">
    <property type="entry name" value="CoA-bd"/>
</dbReference>
<dbReference type="KEGG" id="pseb:EOK75_06635"/>
<dbReference type="GO" id="GO:0016874">
    <property type="term" value="F:ligase activity"/>
    <property type="evidence" value="ECO:0007669"/>
    <property type="project" value="UniProtKB-KW"/>
</dbReference>
<proteinExistence type="inferred from homology"/>
<evidence type="ECO:0000256" key="3">
    <source>
        <dbReference type="PROSITE-ProRule" id="PRU00409"/>
    </source>
</evidence>
<accession>A0A4P8EF37</accession>
<dbReference type="InterPro" id="IPR036291">
    <property type="entry name" value="NAD(P)-bd_dom_sf"/>
</dbReference>
<protein>
    <submittedName>
        <fullName evidence="5">Acetate--CoA ligase family protein</fullName>
    </submittedName>
</protein>
<dbReference type="GO" id="GO:0005524">
    <property type="term" value="F:ATP binding"/>
    <property type="evidence" value="ECO:0007669"/>
    <property type="project" value="UniProtKB-UniRule"/>
</dbReference>
<feature type="domain" description="ATP-grasp" evidence="4">
    <location>
        <begin position="489"/>
        <end position="524"/>
    </location>
</feature>
<evidence type="ECO:0000313" key="6">
    <source>
        <dbReference type="Proteomes" id="UP000298631"/>
    </source>
</evidence>
<evidence type="ECO:0000259" key="4">
    <source>
        <dbReference type="PROSITE" id="PS50975"/>
    </source>
</evidence>
<comment type="similarity">
    <text evidence="2">In the N-terminal section; belongs to the acetate CoA ligase alpha subunit family.</text>
</comment>
<evidence type="ECO:0000256" key="2">
    <source>
        <dbReference type="ARBA" id="ARBA00060888"/>
    </source>
</evidence>
<dbReference type="FunFam" id="3.40.50.261:FF:000021">
    <property type="entry name" value="Acetyl-CoA synthetase, putative"/>
    <property type="match status" value="1"/>
</dbReference>
<evidence type="ECO:0000313" key="5">
    <source>
        <dbReference type="EMBL" id="QCO55458.1"/>
    </source>
</evidence>
<sequence>MTPAQRKNFNRLLRPRQIAFIGGTDAGVAINEAQRRGYAGEIWPVNPKRAEMAGLPCFASLDDLPGTPDAIFVAVPANAAIDVIAKAAAMGVGGVVCYAAGFREAGDGGVKREEALLEAAGDMALIGPNCYGMINYLDGAALWPFAHGGSCPGYGAAVITQSGMFSSDITMSQRSLPLTHMISAGNQTVLGMEDFVDVLCEIPAVRAIGLHIEGLQDVARFERMALKALSHNTPIVAMKTGRSAIGSALTQSHTGSLSGANELYDALFERCGVIAVDSPSQFIETLKYLCIAGAPKGNRVAGFTCSGGGAAMLADHSETINLSYPAFDADAKKILEGLLPDIATVSNPLDYTTPIWGQPERTLPVFTEAIARAGVDAAILVQDYPAQGLDETKHFYLADAEAFGEAAKQAGVPAAICSTIHENMDADTRAALMAAGIAPMQGIHEALNAISHGRDWAQAHARIVAADPAPLLSAPMPDEIEMISEAEGKDLLRAAGLSVPQGVLVNGAGAPGAAEKLGYPVVLKMMGPKLAHKTEAGAVKLGLGDAAAVQAAVCAMIDAVQAYDADAVTDDFLVEQMVARPVVEMIVGIRRDAQFGLAMTIGSGGILVELLADAETLLLPASADDIKRAISRLKLFKLLNGFRGNPVVDLDRLSQTLAALGNYAMDHARTVAEIEINPLFVYHDGVRAVDALIHRIKP</sequence>
<keyword evidence="3" id="KW-0547">Nucleotide-binding</keyword>
<dbReference type="Pfam" id="PF13549">
    <property type="entry name" value="ATP-grasp_5"/>
    <property type="match status" value="1"/>
</dbReference>
<dbReference type="Gene3D" id="3.30.470.20">
    <property type="entry name" value="ATP-grasp fold, B domain"/>
    <property type="match status" value="1"/>
</dbReference>
<dbReference type="SUPFAM" id="SSF56059">
    <property type="entry name" value="Glutathione synthetase ATP-binding domain-like"/>
    <property type="match status" value="1"/>
</dbReference>
<keyword evidence="1" id="KW-0816">Tricarboxylic acid cycle</keyword>
<dbReference type="PROSITE" id="PS50975">
    <property type="entry name" value="ATP_GRASP"/>
    <property type="match status" value="1"/>
</dbReference>
<keyword evidence="6" id="KW-1185">Reference proteome</keyword>
<dbReference type="FunFam" id="3.30.1490.20:FF:000020">
    <property type="entry name" value="Protein lysine acetyltransferase"/>
    <property type="match status" value="1"/>
</dbReference>
<dbReference type="Gene3D" id="3.40.50.261">
    <property type="entry name" value="Succinyl-CoA synthetase domains"/>
    <property type="match status" value="2"/>
</dbReference>
<evidence type="ECO:0000256" key="1">
    <source>
        <dbReference type="ARBA" id="ARBA00022532"/>
    </source>
</evidence>
<dbReference type="PANTHER" id="PTHR42793:SF4">
    <property type="entry name" value="BLL6376 PROTEIN"/>
    <property type="match status" value="1"/>
</dbReference>
<dbReference type="InterPro" id="IPR013815">
    <property type="entry name" value="ATP_grasp_subdomain_1"/>
</dbReference>
<dbReference type="Proteomes" id="UP000298631">
    <property type="component" value="Chromosome"/>
</dbReference>
<name>A0A4P8EF37_9RHOB</name>
<keyword evidence="3" id="KW-0067">ATP-binding</keyword>
<reference evidence="5 6" key="1">
    <citation type="submission" date="2019-05" db="EMBL/GenBank/DDBJ databases">
        <title>Pseudorhodobacter turbinis sp. nov., isolated from the gut of the Korean turban shell.</title>
        <authorList>
            <person name="Jeong Y.-S."/>
            <person name="Kang W.-R."/>
            <person name="Bae J.-W."/>
        </authorList>
    </citation>
    <scope>NUCLEOTIDE SEQUENCE [LARGE SCALE GENOMIC DNA]</scope>
    <source>
        <strain evidence="5 6">S12M18</strain>
    </source>
</reference>
<dbReference type="EMBL" id="CP039964">
    <property type="protein sequence ID" value="QCO55458.1"/>
    <property type="molecule type" value="Genomic_DNA"/>
</dbReference>
<dbReference type="Pfam" id="PF13380">
    <property type="entry name" value="CoA_binding_2"/>
    <property type="match status" value="1"/>
</dbReference>
<organism evidence="5 6">
    <name type="scientific">Pseudorhodobacter turbinis</name>
    <dbReference type="NCBI Taxonomy" id="2500533"/>
    <lineage>
        <taxon>Bacteria</taxon>
        <taxon>Pseudomonadati</taxon>
        <taxon>Pseudomonadota</taxon>
        <taxon>Alphaproteobacteria</taxon>
        <taxon>Rhodobacterales</taxon>
        <taxon>Paracoccaceae</taxon>
        <taxon>Pseudorhodobacter</taxon>
    </lineage>
</organism>
<dbReference type="InterPro" id="IPR011761">
    <property type="entry name" value="ATP-grasp"/>
</dbReference>
<dbReference type="GO" id="GO:0006099">
    <property type="term" value="P:tricarboxylic acid cycle"/>
    <property type="evidence" value="ECO:0007669"/>
    <property type="project" value="UniProtKB-KW"/>
</dbReference>
<dbReference type="AlphaFoldDB" id="A0A4P8EF37"/>
<dbReference type="OrthoDB" id="9807426at2"/>
<dbReference type="Pfam" id="PF13607">
    <property type="entry name" value="Succ_CoA_lig"/>
    <property type="match status" value="1"/>
</dbReference>
<dbReference type="GO" id="GO:0046872">
    <property type="term" value="F:metal ion binding"/>
    <property type="evidence" value="ECO:0007669"/>
    <property type="project" value="InterPro"/>
</dbReference>
<dbReference type="SMART" id="SM00881">
    <property type="entry name" value="CoA_binding"/>
    <property type="match status" value="1"/>
</dbReference>
<dbReference type="Gene3D" id="3.30.1490.20">
    <property type="entry name" value="ATP-grasp fold, A domain"/>
    <property type="match status" value="1"/>
</dbReference>
<dbReference type="InterPro" id="IPR032875">
    <property type="entry name" value="Succ_CoA_lig_flav_dom"/>
</dbReference>
<dbReference type="RefSeq" id="WP_137193130.1">
    <property type="nucleotide sequence ID" value="NZ_CP039964.1"/>
</dbReference>